<dbReference type="SUPFAM" id="SSF88723">
    <property type="entry name" value="PIN domain-like"/>
    <property type="match status" value="1"/>
</dbReference>
<name>A0ABV4P2L9_9GAMM</name>
<reference evidence="4 5" key="1">
    <citation type="submission" date="2024-08" db="EMBL/GenBank/DDBJ databases">
        <authorList>
            <person name="Ishaq N."/>
        </authorList>
    </citation>
    <scope>NUCLEOTIDE SEQUENCE [LARGE SCALE GENOMIC DNA]</scope>
    <source>
        <strain evidence="4 5">DSM 18651</strain>
    </source>
</reference>
<evidence type="ECO:0000259" key="3">
    <source>
        <dbReference type="SMART" id="SM00475"/>
    </source>
</evidence>
<dbReference type="InterPro" id="IPR038969">
    <property type="entry name" value="FEN"/>
</dbReference>
<evidence type="ECO:0000313" key="4">
    <source>
        <dbReference type="EMBL" id="MFA0812203.1"/>
    </source>
</evidence>
<protein>
    <recommendedName>
        <fullName evidence="3">5'-3' exonuclease domain-containing protein</fullName>
    </recommendedName>
</protein>
<dbReference type="Proteomes" id="UP001569428">
    <property type="component" value="Unassembled WGS sequence"/>
</dbReference>
<dbReference type="PANTHER" id="PTHR42646">
    <property type="entry name" value="FLAP ENDONUCLEASE XNI"/>
    <property type="match status" value="1"/>
</dbReference>
<dbReference type="EMBL" id="JBGMEK010000035">
    <property type="protein sequence ID" value="MFA0812203.1"/>
    <property type="molecule type" value="Genomic_DNA"/>
</dbReference>
<dbReference type="InterPro" id="IPR002421">
    <property type="entry name" value="5-3_exonuclease"/>
</dbReference>
<feature type="domain" description="5'-3' exonuclease" evidence="3">
    <location>
        <begin position="2"/>
        <end position="249"/>
    </location>
</feature>
<keyword evidence="2" id="KW-0378">Hydrolase</keyword>
<dbReference type="PANTHER" id="PTHR42646:SF2">
    <property type="entry name" value="5'-3' EXONUCLEASE FAMILY PROTEIN"/>
    <property type="match status" value="1"/>
</dbReference>
<dbReference type="InterPro" id="IPR029060">
    <property type="entry name" value="PIN-like_dom_sf"/>
</dbReference>
<evidence type="ECO:0000256" key="1">
    <source>
        <dbReference type="ARBA" id="ARBA00022722"/>
    </source>
</evidence>
<keyword evidence="5" id="KW-1185">Reference proteome</keyword>
<proteinExistence type="predicted"/>
<organism evidence="4 5">
    <name type="scientific">Microbulbifer epialgicus</name>
    <dbReference type="NCBI Taxonomy" id="393907"/>
    <lineage>
        <taxon>Bacteria</taxon>
        <taxon>Pseudomonadati</taxon>
        <taxon>Pseudomonadota</taxon>
        <taxon>Gammaproteobacteria</taxon>
        <taxon>Cellvibrionales</taxon>
        <taxon>Microbulbiferaceae</taxon>
        <taxon>Microbulbifer</taxon>
    </lineage>
</organism>
<gene>
    <name evidence="4" type="ORF">ACCI49_14915</name>
</gene>
<dbReference type="RefSeq" id="WP_371839838.1">
    <property type="nucleotide sequence ID" value="NZ_JBGMEK010000035.1"/>
</dbReference>
<keyword evidence="1" id="KW-0540">Nuclease</keyword>
<dbReference type="Pfam" id="PF02739">
    <property type="entry name" value="5_3_exonuc_N"/>
    <property type="match status" value="1"/>
</dbReference>
<dbReference type="Gene3D" id="3.40.50.1010">
    <property type="entry name" value="5'-nuclease"/>
    <property type="match status" value="1"/>
</dbReference>
<dbReference type="InterPro" id="IPR020046">
    <property type="entry name" value="5-3_exonucl_a-hlix_arch_N"/>
</dbReference>
<evidence type="ECO:0000313" key="5">
    <source>
        <dbReference type="Proteomes" id="UP001569428"/>
    </source>
</evidence>
<dbReference type="SMART" id="SM00475">
    <property type="entry name" value="53EXOc"/>
    <property type="match status" value="1"/>
</dbReference>
<sequence length="278" mass="31852">MKKLLLIDTDIVAYKACAKAEFECDFGDWTFLATNFEVALNNAVERIESIRERLKADEVVLCLTDDHNWRKDVLPTYKRNRIGTRKPMKLPEVKAALCEQYESFLRPGLEADDVMGILATHAGYKPKFKKIIVSEDKDLRTIPALVFNPDKDTKPRLITVDEADRWHMAQSIAGDVTDGYTGCPGMGLSGAEELIAEPYQWEQYEHTFKSGPRKGKTEERWRKIPCEDLWEGVVSCYAKQGLTEEYALSQAQVARILRASDYDFDNKKVILWEPINEH</sequence>
<comment type="caution">
    <text evidence="4">The sequence shown here is derived from an EMBL/GenBank/DDBJ whole genome shotgun (WGS) entry which is preliminary data.</text>
</comment>
<accession>A0ABV4P2L9</accession>
<evidence type="ECO:0000256" key="2">
    <source>
        <dbReference type="ARBA" id="ARBA00022801"/>
    </source>
</evidence>